<dbReference type="AlphaFoldDB" id="A0A139HTG4"/>
<keyword evidence="2" id="KW-0833">Ubl conjugation pathway</keyword>
<dbReference type="STRING" id="113226.A0A139HTG4"/>
<dbReference type="PROSITE" id="PS50127">
    <property type="entry name" value="UBC_2"/>
    <property type="match status" value="1"/>
</dbReference>
<dbReference type="Proteomes" id="UP000073492">
    <property type="component" value="Unassembled WGS sequence"/>
</dbReference>
<feature type="compositionally biased region" description="Acidic residues" evidence="3">
    <location>
        <begin position="355"/>
        <end position="366"/>
    </location>
</feature>
<feature type="region of interest" description="Disordered" evidence="3">
    <location>
        <begin position="336"/>
        <end position="383"/>
    </location>
</feature>
<evidence type="ECO:0000313" key="6">
    <source>
        <dbReference type="Proteomes" id="UP000073492"/>
    </source>
</evidence>
<proteinExistence type="predicted"/>
<evidence type="ECO:0000256" key="2">
    <source>
        <dbReference type="ARBA" id="ARBA00022786"/>
    </source>
</evidence>
<comment type="caution">
    <text evidence="5">The sequence shown here is derived from an EMBL/GenBank/DDBJ whole genome shotgun (WGS) entry which is preliminary data.</text>
</comment>
<dbReference type="OrthoDB" id="47801at2759"/>
<dbReference type="EMBL" id="LFZO01000562">
    <property type="protein sequence ID" value="KXT05719.1"/>
    <property type="molecule type" value="Genomic_DNA"/>
</dbReference>
<keyword evidence="6" id="KW-1185">Reference proteome</keyword>
<protein>
    <recommendedName>
        <fullName evidence="4">UBC core domain-containing protein</fullName>
    </recommendedName>
</protein>
<dbReference type="SUPFAM" id="SSF54495">
    <property type="entry name" value="UBC-like"/>
    <property type="match status" value="1"/>
</dbReference>
<feature type="compositionally biased region" description="Basic and acidic residues" evidence="3">
    <location>
        <begin position="75"/>
        <end position="85"/>
    </location>
</feature>
<dbReference type="PANTHER" id="PTHR46116">
    <property type="entry name" value="(E3-INDEPENDENT) E2 UBIQUITIN-CONJUGATING ENZYME"/>
    <property type="match status" value="1"/>
</dbReference>
<feature type="domain" description="UBC core" evidence="4">
    <location>
        <begin position="611"/>
        <end position="768"/>
    </location>
</feature>
<evidence type="ECO:0000313" key="5">
    <source>
        <dbReference type="EMBL" id="KXT05719.1"/>
    </source>
</evidence>
<feature type="region of interest" description="Disordered" evidence="3">
    <location>
        <begin position="248"/>
        <end position="315"/>
    </location>
</feature>
<sequence>MDFDEQDELRRKRMRFVDGGASYQDTGPEMTGSDPIGDAIKARELEFLLDNSSERRKKTTPPEATPSLVLPADTAEPHEPSHPDQDEVIAAYESGEHAELFSLLVDFDENSKYNKAEKSFDSSARLKKPSSARRQNGTGYGGFEDAYYMGISNSVLDPTSQQWSPFAGQGFKLDYLGPVMPQDDISQGPTTPNLLPPVPVIEPKKKKKGGFGSLGGFSGLGSPGGFSSWSAFKKKSKSTFANNFKSAGHSNAEHAGPSISAPPVKSSTLASKHDAKLSVTPHHFGAPLATVPKTPPPPAFPPSMPPDAPLPFMNQYLNNELPKNLEFHPLQLQPPQVSGKEAKKKHDTQDKSMASDDEEEDVEDEQTTQGYDDWGDDFPPLNPREIKRRMKAEEEKQEESIKPDEDDIMTARTFARVAELLPLWDESMTDATIIVPSIIRCSSILDRAAELLRHSTLEDIAGKIDLYQKLHDFIYTLVKHASTASLVLEDRIAHRPGHTISKVVHRRLSTPSISDMSASSLLHCMRALAKKADAELNNADADTGSLDVLCRYNTTYKDLLKDIKAPMMEEGNPDAAWQAELRFASLHDDIMRARHSLHSTEASNSSCVAKPRMRRIGKEIKDLRENLPDGIFVRVAESRPDLMKILIIGPKDTPYENGLFEFDLLCQRQFPVSPPKMEFRTTGGGRVRFNPNLYEDGKVCLSLLGTWSGEPWDSEKSSLRQVLVSIQAMVFCETPYLNEPGREMLEARHPLVMEHNRQLRPQTVQYAMLAWLEAEEDSVWGEVVKMHFASKEVEIRSCVETWAEEPKSKMSGVSGTGEKGEGEGDLVACLKRVLPALRARGASSAPSLPPSLAAFI</sequence>
<feature type="region of interest" description="Disordered" evidence="3">
    <location>
        <begin position="116"/>
        <end position="141"/>
    </location>
</feature>
<gene>
    <name evidence="5" type="ORF">AC579_6219</name>
</gene>
<reference evidence="5 6" key="1">
    <citation type="submission" date="2015-07" db="EMBL/GenBank/DDBJ databases">
        <title>Comparative genomics of the Sigatoka disease complex on banana suggests a link between parallel evolutionary changes in Pseudocercospora fijiensis and Pseudocercospora eumusae and increased virulence on the banana host.</title>
        <authorList>
            <person name="Chang T.-C."/>
            <person name="Salvucci A."/>
            <person name="Crous P.W."/>
            <person name="Stergiopoulos I."/>
        </authorList>
    </citation>
    <scope>NUCLEOTIDE SEQUENCE [LARGE SCALE GENOMIC DNA]</scope>
    <source>
        <strain evidence="5 6">CBS 116634</strain>
    </source>
</reference>
<name>A0A139HTG4_9PEZI</name>
<dbReference type="InterPro" id="IPR016135">
    <property type="entry name" value="UBQ-conjugating_enzyme/RWD"/>
</dbReference>
<accession>A0A139HTG4</accession>
<feature type="compositionally biased region" description="Pro residues" evidence="3">
    <location>
        <begin position="293"/>
        <end position="309"/>
    </location>
</feature>
<dbReference type="GO" id="GO:0016740">
    <property type="term" value="F:transferase activity"/>
    <property type="evidence" value="ECO:0007669"/>
    <property type="project" value="UniProtKB-KW"/>
</dbReference>
<evidence type="ECO:0000256" key="1">
    <source>
        <dbReference type="ARBA" id="ARBA00022679"/>
    </source>
</evidence>
<dbReference type="Pfam" id="PF00179">
    <property type="entry name" value="UQ_con"/>
    <property type="match status" value="1"/>
</dbReference>
<keyword evidence="1" id="KW-0808">Transferase</keyword>
<organism evidence="5 6">
    <name type="scientific">Pseudocercospora musae</name>
    <dbReference type="NCBI Taxonomy" id="113226"/>
    <lineage>
        <taxon>Eukaryota</taxon>
        <taxon>Fungi</taxon>
        <taxon>Dikarya</taxon>
        <taxon>Ascomycota</taxon>
        <taxon>Pezizomycotina</taxon>
        <taxon>Dothideomycetes</taxon>
        <taxon>Dothideomycetidae</taxon>
        <taxon>Mycosphaerellales</taxon>
        <taxon>Mycosphaerellaceae</taxon>
        <taxon>Pseudocercospora</taxon>
    </lineage>
</organism>
<dbReference type="PANTHER" id="PTHR46116:SF39">
    <property type="entry name" value="BACULOVIRAL IAP REPEAT-CONTAINING PROTEIN 6"/>
    <property type="match status" value="1"/>
</dbReference>
<dbReference type="InterPro" id="IPR000608">
    <property type="entry name" value="UBC"/>
</dbReference>
<dbReference type="SMART" id="SM00212">
    <property type="entry name" value="UBCc"/>
    <property type="match status" value="1"/>
</dbReference>
<evidence type="ECO:0000259" key="4">
    <source>
        <dbReference type="PROSITE" id="PS50127"/>
    </source>
</evidence>
<feature type="region of interest" description="Disordered" evidence="3">
    <location>
        <begin position="50"/>
        <end position="86"/>
    </location>
</feature>
<dbReference type="Gene3D" id="3.10.110.10">
    <property type="entry name" value="Ubiquitin Conjugating Enzyme"/>
    <property type="match status" value="1"/>
</dbReference>
<evidence type="ECO:0000256" key="3">
    <source>
        <dbReference type="SAM" id="MobiDB-lite"/>
    </source>
</evidence>